<evidence type="ECO:0000256" key="4">
    <source>
        <dbReference type="ARBA" id="ARBA00023277"/>
    </source>
</evidence>
<dbReference type="InterPro" id="IPR008183">
    <property type="entry name" value="Aldose_1/G6P_1-epimerase"/>
</dbReference>
<reference evidence="9 10" key="1">
    <citation type="submission" date="2019-06" db="EMBL/GenBank/DDBJ databases">
        <title>A novel bacterium of genus Amaricoccus, isolated from marine sediment.</title>
        <authorList>
            <person name="Huang H."/>
            <person name="Mo K."/>
            <person name="Hu Y."/>
        </authorList>
    </citation>
    <scope>NUCLEOTIDE SEQUENCE [LARGE SCALE GENOMIC DNA]</scope>
    <source>
        <strain evidence="9 10">HB172011</strain>
    </source>
</reference>
<accession>A0A501WID7</accession>
<comment type="similarity">
    <text evidence="2 5">Belongs to the aldose epimerase family.</text>
</comment>
<comment type="pathway">
    <text evidence="1 5">Carbohydrate metabolism; hexose metabolism.</text>
</comment>
<dbReference type="NCBIfam" id="NF008277">
    <property type="entry name" value="PRK11055.1"/>
    <property type="match status" value="1"/>
</dbReference>
<gene>
    <name evidence="9" type="ORF">FJM51_17450</name>
</gene>
<dbReference type="Proteomes" id="UP000319255">
    <property type="component" value="Unassembled WGS sequence"/>
</dbReference>
<feature type="active site" description="Proton donor" evidence="6">
    <location>
        <position position="179"/>
    </location>
</feature>
<dbReference type="InterPro" id="IPR011013">
    <property type="entry name" value="Gal_mutarotase_sf_dom"/>
</dbReference>
<dbReference type="EC" id="5.1.3.3" evidence="5"/>
<dbReference type="GO" id="GO:0033499">
    <property type="term" value="P:galactose catabolic process via UDP-galactose, Leloir pathway"/>
    <property type="evidence" value="ECO:0007669"/>
    <property type="project" value="TreeGrafter"/>
</dbReference>
<dbReference type="InterPro" id="IPR047215">
    <property type="entry name" value="Galactose_mutarotase-like"/>
</dbReference>
<keyword evidence="3 5" id="KW-0413">Isomerase</keyword>
<protein>
    <recommendedName>
        <fullName evidence="5">Aldose 1-epimerase</fullName>
        <ecNumber evidence="5">5.1.3.3</ecNumber>
    </recommendedName>
</protein>
<dbReference type="RefSeq" id="WP_140455419.1">
    <property type="nucleotide sequence ID" value="NZ_VFRP01000021.1"/>
</dbReference>
<keyword evidence="4 5" id="KW-0119">Carbohydrate metabolism</keyword>
<organism evidence="9 10">
    <name type="scientific">Amaricoccus solimangrovi</name>
    <dbReference type="NCBI Taxonomy" id="2589815"/>
    <lineage>
        <taxon>Bacteria</taxon>
        <taxon>Pseudomonadati</taxon>
        <taxon>Pseudomonadota</taxon>
        <taxon>Alphaproteobacteria</taxon>
        <taxon>Rhodobacterales</taxon>
        <taxon>Paracoccaceae</taxon>
        <taxon>Amaricoccus</taxon>
    </lineage>
</organism>
<dbReference type="OrthoDB" id="9779408at2"/>
<name>A0A501WID7_9RHOB</name>
<dbReference type="PANTHER" id="PTHR10091:SF0">
    <property type="entry name" value="GALACTOSE MUTAROTASE"/>
    <property type="match status" value="1"/>
</dbReference>
<evidence type="ECO:0000313" key="10">
    <source>
        <dbReference type="Proteomes" id="UP000319255"/>
    </source>
</evidence>
<feature type="active site" description="Proton acceptor" evidence="6">
    <location>
        <position position="330"/>
    </location>
</feature>
<feature type="binding site" evidence="7">
    <location>
        <position position="256"/>
    </location>
    <ligand>
        <name>beta-D-galactose</name>
        <dbReference type="ChEBI" id="CHEBI:27667"/>
    </ligand>
</feature>
<dbReference type="Gene3D" id="2.70.98.10">
    <property type="match status" value="1"/>
</dbReference>
<dbReference type="GO" id="GO:0005737">
    <property type="term" value="C:cytoplasm"/>
    <property type="evidence" value="ECO:0007669"/>
    <property type="project" value="TreeGrafter"/>
</dbReference>
<evidence type="ECO:0000256" key="8">
    <source>
        <dbReference type="PIRSR" id="PIRSR005096-3"/>
    </source>
</evidence>
<comment type="catalytic activity">
    <reaction evidence="5">
        <text>alpha-D-glucose = beta-D-glucose</text>
        <dbReference type="Rhea" id="RHEA:10264"/>
        <dbReference type="ChEBI" id="CHEBI:15903"/>
        <dbReference type="ChEBI" id="CHEBI:17925"/>
        <dbReference type="EC" id="5.1.3.3"/>
    </reaction>
</comment>
<evidence type="ECO:0000256" key="5">
    <source>
        <dbReference type="PIRNR" id="PIRNR005096"/>
    </source>
</evidence>
<proteinExistence type="inferred from homology"/>
<dbReference type="AlphaFoldDB" id="A0A501WID7"/>
<dbReference type="PANTHER" id="PTHR10091">
    <property type="entry name" value="ALDOSE-1-EPIMERASE"/>
    <property type="match status" value="1"/>
</dbReference>
<dbReference type="Pfam" id="PF01263">
    <property type="entry name" value="Aldose_epim"/>
    <property type="match status" value="1"/>
</dbReference>
<evidence type="ECO:0000313" key="9">
    <source>
        <dbReference type="EMBL" id="TPE48532.1"/>
    </source>
</evidence>
<dbReference type="GO" id="GO:0004034">
    <property type="term" value="F:aldose 1-epimerase activity"/>
    <property type="evidence" value="ECO:0007669"/>
    <property type="project" value="UniProtKB-EC"/>
</dbReference>
<dbReference type="UniPathway" id="UPA00242"/>
<dbReference type="EMBL" id="VFRP01000021">
    <property type="protein sequence ID" value="TPE48532.1"/>
    <property type="molecule type" value="Genomic_DNA"/>
</dbReference>
<evidence type="ECO:0000256" key="1">
    <source>
        <dbReference type="ARBA" id="ARBA00005028"/>
    </source>
</evidence>
<evidence type="ECO:0000256" key="3">
    <source>
        <dbReference type="ARBA" id="ARBA00023235"/>
    </source>
</evidence>
<feature type="binding site" evidence="8">
    <location>
        <begin position="76"/>
        <end position="77"/>
    </location>
    <ligand>
        <name>beta-D-galactose</name>
        <dbReference type="ChEBI" id="CHEBI:27667"/>
    </ligand>
</feature>
<evidence type="ECO:0000256" key="7">
    <source>
        <dbReference type="PIRSR" id="PIRSR005096-2"/>
    </source>
</evidence>
<keyword evidence="10" id="KW-1185">Reference proteome</keyword>
<comment type="caution">
    <text evidence="9">The sequence shown here is derived from an EMBL/GenBank/DDBJ whole genome shotgun (WGS) entry which is preliminary data.</text>
</comment>
<dbReference type="InterPro" id="IPR015443">
    <property type="entry name" value="Aldose_1-epimerase"/>
</dbReference>
<dbReference type="GO" id="GO:0030246">
    <property type="term" value="F:carbohydrate binding"/>
    <property type="evidence" value="ECO:0007669"/>
    <property type="project" value="InterPro"/>
</dbReference>
<dbReference type="InterPro" id="IPR014718">
    <property type="entry name" value="GH-type_carb-bd"/>
</dbReference>
<sequence length="365" mass="39416">MSAAAERVAAGDGVEAITLSLGRIRARILTLGASLAALEVPDREGRLDDVVLGHDTAAEYRAHRGFLGATIGRYANRIAGGRFAREGTVHQVAPNDGPNALHGGADGFDRRDWEVMAVSAGATPEARLRLVSPDGDQGFPGRLEAELSYRLVEEEGEARLEIEMAARTDRPTPVNMTNHAFFNLEGNLASPELMRDVMDHRLTIHASRYLPVDATAIPEGGPEPVAGTPFDFRAPRRIGEAIRAGTPQLLRGRGYDHNFCLDGVTDGALGWIGAGPLTLAAEVWAPVSGRVARLWTDQPGLQFYSGNFLDGRVPGKGGVAPRAGDAFCLEPQAWPDSPNRPDFPFSWLEPGQEYRHRTRLGFSAR</sequence>
<dbReference type="CDD" id="cd09019">
    <property type="entry name" value="galactose_mutarotase_like"/>
    <property type="match status" value="1"/>
</dbReference>
<dbReference type="PIRSF" id="PIRSF005096">
    <property type="entry name" value="GALM"/>
    <property type="match status" value="1"/>
</dbReference>
<evidence type="ECO:0000256" key="2">
    <source>
        <dbReference type="ARBA" id="ARBA00006206"/>
    </source>
</evidence>
<dbReference type="SUPFAM" id="SSF74650">
    <property type="entry name" value="Galactose mutarotase-like"/>
    <property type="match status" value="1"/>
</dbReference>
<dbReference type="GO" id="GO:0006006">
    <property type="term" value="P:glucose metabolic process"/>
    <property type="evidence" value="ECO:0007669"/>
    <property type="project" value="TreeGrafter"/>
</dbReference>
<evidence type="ECO:0000256" key="6">
    <source>
        <dbReference type="PIRSR" id="PIRSR005096-1"/>
    </source>
</evidence>